<reference evidence="2" key="1">
    <citation type="journal article" date="2022" name="Mol. Ecol. Resour.">
        <title>The genomes of chicory, endive, great burdock and yacon provide insights into Asteraceae palaeo-polyploidization history and plant inulin production.</title>
        <authorList>
            <person name="Fan W."/>
            <person name="Wang S."/>
            <person name="Wang H."/>
            <person name="Wang A."/>
            <person name="Jiang F."/>
            <person name="Liu H."/>
            <person name="Zhao H."/>
            <person name="Xu D."/>
            <person name="Zhang Y."/>
        </authorList>
    </citation>
    <scope>NUCLEOTIDE SEQUENCE [LARGE SCALE GENOMIC DNA]</scope>
    <source>
        <strain evidence="2">cv. Yunnan</strain>
    </source>
</reference>
<sequence>MKNLKGPDDCILRTCNFIILFLVLLVVCERISSLPYGSKLSKPRLVTALTCVFLVLEFSGILLLLTGIVRKVKGGASIQAFSQDLEQNERSCGEGADRSKNFWSRQPLDPLHKFGQPLNSPIKTLKVPNSIPGPSSLCDIA</sequence>
<keyword evidence="2" id="KW-1185">Reference proteome</keyword>
<dbReference type="Proteomes" id="UP001056120">
    <property type="component" value="Linkage Group LG16"/>
</dbReference>
<comment type="caution">
    <text evidence="1">The sequence shown here is derived from an EMBL/GenBank/DDBJ whole genome shotgun (WGS) entry which is preliminary data.</text>
</comment>
<reference evidence="1 2" key="2">
    <citation type="journal article" date="2022" name="Mol. Ecol. Resour.">
        <title>The genomes of chicory, endive, great burdock and yacon provide insights into Asteraceae paleo-polyploidization history and plant inulin production.</title>
        <authorList>
            <person name="Fan W."/>
            <person name="Wang S."/>
            <person name="Wang H."/>
            <person name="Wang A."/>
            <person name="Jiang F."/>
            <person name="Liu H."/>
            <person name="Zhao H."/>
            <person name="Xu D."/>
            <person name="Zhang Y."/>
        </authorList>
    </citation>
    <scope>NUCLEOTIDE SEQUENCE [LARGE SCALE GENOMIC DNA]</scope>
    <source>
        <strain evidence="2">cv. Yunnan</strain>
        <tissue evidence="1">Leaves</tissue>
    </source>
</reference>
<evidence type="ECO:0000313" key="1">
    <source>
        <dbReference type="EMBL" id="KAI3774263.1"/>
    </source>
</evidence>
<name>A0ACB9FSD0_9ASTR</name>
<proteinExistence type="predicted"/>
<organism evidence="1 2">
    <name type="scientific">Smallanthus sonchifolius</name>
    <dbReference type="NCBI Taxonomy" id="185202"/>
    <lineage>
        <taxon>Eukaryota</taxon>
        <taxon>Viridiplantae</taxon>
        <taxon>Streptophyta</taxon>
        <taxon>Embryophyta</taxon>
        <taxon>Tracheophyta</taxon>
        <taxon>Spermatophyta</taxon>
        <taxon>Magnoliopsida</taxon>
        <taxon>eudicotyledons</taxon>
        <taxon>Gunneridae</taxon>
        <taxon>Pentapetalae</taxon>
        <taxon>asterids</taxon>
        <taxon>campanulids</taxon>
        <taxon>Asterales</taxon>
        <taxon>Asteraceae</taxon>
        <taxon>Asteroideae</taxon>
        <taxon>Heliantheae alliance</taxon>
        <taxon>Millerieae</taxon>
        <taxon>Smallanthus</taxon>
    </lineage>
</organism>
<evidence type="ECO:0000313" key="2">
    <source>
        <dbReference type="Proteomes" id="UP001056120"/>
    </source>
</evidence>
<gene>
    <name evidence="1" type="ORF">L1987_48811</name>
</gene>
<dbReference type="EMBL" id="CM042033">
    <property type="protein sequence ID" value="KAI3774263.1"/>
    <property type="molecule type" value="Genomic_DNA"/>
</dbReference>
<accession>A0ACB9FSD0</accession>
<protein>
    <submittedName>
        <fullName evidence="1">Uncharacterized protein</fullName>
    </submittedName>
</protein>